<proteinExistence type="predicted"/>
<comment type="caution">
    <text evidence="2">The sequence shown here is derived from an EMBL/GenBank/DDBJ whole genome shotgun (WGS) entry which is preliminary data.</text>
</comment>
<evidence type="ECO:0000256" key="1">
    <source>
        <dbReference type="SAM" id="MobiDB-lite"/>
    </source>
</evidence>
<evidence type="ECO:0000313" key="3">
    <source>
        <dbReference type="Proteomes" id="UP000186817"/>
    </source>
</evidence>
<keyword evidence="3" id="KW-1185">Reference proteome</keyword>
<dbReference type="AlphaFoldDB" id="A0A1Q9ERC9"/>
<protein>
    <submittedName>
        <fullName evidence="2">Uncharacterized protein</fullName>
    </submittedName>
</protein>
<accession>A0A1Q9ERC9</accession>
<organism evidence="2 3">
    <name type="scientific">Symbiodinium microadriaticum</name>
    <name type="common">Dinoflagellate</name>
    <name type="synonym">Zooxanthella microadriatica</name>
    <dbReference type="NCBI Taxonomy" id="2951"/>
    <lineage>
        <taxon>Eukaryota</taxon>
        <taxon>Sar</taxon>
        <taxon>Alveolata</taxon>
        <taxon>Dinophyceae</taxon>
        <taxon>Suessiales</taxon>
        <taxon>Symbiodiniaceae</taxon>
        <taxon>Symbiodinium</taxon>
    </lineage>
</organism>
<feature type="region of interest" description="Disordered" evidence="1">
    <location>
        <begin position="99"/>
        <end position="149"/>
    </location>
</feature>
<feature type="compositionally biased region" description="Basic and acidic residues" evidence="1">
    <location>
        <begin position="114"/>
        <end position="138"/>
    </location>
</feature>
<reference evidence="2 3" key="1">
    <citation type="submission" date="2016-02" db="EMBL/GenBank/DDBJ databases">
        <title>Genome analysis of coral dinoflagellate symbionts highlights evolutionary adaptations to a symbiotic lifestyle.</title>
        <authorList>
            <person name="Aranda M."/>
            <person name="Li Y."/>
            <person name="Liew Y.J."/>
            <person name="Baumgarten S."/>
            <person name="Simakov O."/>
            <person name="Wilson M."/>
            <person name="Piel J."/>
            <person name="Ashoor H."/>
            <person name="Bougouffa S."/>
            <person name="Bajic V.B."/>
            <person name="Ryu T."/>
            <person name="Ravasi T."/>
            <person name="Bayer T."/>
            <person name="Micklem G."/>
            <person name="Kim H."/>
            <person name="Bhak J."/>
            <person name="Lajeunesse T.C."/>
            <person name="Voolstra C.R."/>
        </authorList>
    </citation>
    <scope>NUCLEOTIDE SEQUENCE [LARGE SCALE GENOMIC DNA]</scope>
    <source>
        <strain evidence="2 3">CCMP2467</strain>
    </source>
</reference>
<dbReference type="Proteomes" id="UP000186817">
    <property type="component" value="Unassembled WGS sequence"/>
</dbReference>
<gene>
    <name evidence="2" type="ORF">AK812_SmicGene6340</name>
</gene>
<dbReference type="EMBL" id="LSRX01000086">
    <property type="protein sequence ID" value="OLQ09982.1"/>
    <property type="molecule type" value="Genomic_DNA"/>
</dbReference>
<sequence length="181" mass="20102">MSTRGALQEICPVDAAERSRGPLRPSRVCIDKGVLRGGDEREGMGRSDGTWAGTPRLAHTRLRWLCQQQRGGGRQDASGQTGNAPPAYVVGREYWAEGDGTEGTGRMGWDLGEGTEKRGRRGRDEEMGRRGREGRDGTEGTGRYGRRRRYGGRVLERVPAGSGEKVFHSVFQDFYWRTTLD</sequence>
<evidence type="ECO:0000313" key="2">
    <source>
        <dbReference type="EMBL" id="OLQ09982.1"/>
    </source>
</evidence>
<name>A0A1Q9ERC9_SYMMI</name>